<proteinExistence type="predicted"/>
<sequence length="53" mass="6332">MEEIAGFFRFEWRRLLGFFDLNGEIAGFFLFEWSRLLGFCDLGRFWDLNGEGC</sequence>
<evidence type="ECO:0000313" key="1">
    <source>
        <dbReference type="EMBL" id="KAJ0091804.1"/>
    </source>
</evidence>
<dbReference type="EMBL" id="CM047903">
    <property type="protein sequence ID" value="KAJ0091804.1"/>
    <property type="molecule type" value="Genomic_DNA"/>
</dbReference>
<comment type="caution">
    <text evidence="1">The sequence shown here is derived from an EMBL/GenBank/DDBJ whole genome shotgun (WGS) entry which is preliminary data.</text>
</comment>
<dbReference type="Proteomes" id="UP001164250">
    <property type="component" value="Chromosome 7"/>
</dbReference>
<keyword evidence="2" id="KW-1185">Reference proteome</keyword>
<reference evidence="2" key="1">
    <citation type="journal article" date="2023" name="G3 (Bethesda)">
        <title>Genome assembly and association tests identify interacting loci associated with vigor, precocity, and sex in interspecific pistachio rootstocks.</title>
        <authorList>
            <person name="Palmer W."/>
            <person name="Jacygrad E."/>
            <person name="Sagayaradj S."/>
            <person name="Cavanaugh K."/>
            <person name="Han R."/>
            <person name="Bertier L."/>
            <person name="Beede B."/>
            <person name="Kafkas S."/>
            <person name="Golino D."/>
            <person name="Preece J."/>
            <person name="Michelmore R."/>
        </authorList>
    </citation>
    <scope>NUCLEOTIDE SEQUENCE [LARGE SCALE GENOMIC DNA]</scope>
</reference>
<organism evidence="1 2">
    <name type="scientific">Pistacia atlantica</name>
    <dbReference type="NCBI Taxonomy" id="434234"/>
    <lineage>
        <taxon>Eukaryota</taxon>
        <taxon>Viridiplantae</taxon>
        <taxon>Streptophyta</taxon>
        <taxon>Embryophyta</taxon>
        <taxon>Tracheophyta</taxon>
        <taxon>Spermatophyta</taxon>
        <taxon>Magnoliopsida</taxon>
        <taxon>eudicotyledons</taxon>
        <taxon>Gunneridae</taxon>
        <taxon>Pentapetalae</taxon>
        <taxon>rosids</taxon>
        <taxon>malvids</taxon>
        <taxon>Sapindales</taxon>
        <taxon>Anacardiaceae</taxon>
        <taxon>Pistacia</taxon>
    </lineage>
</organism>
<evidence type="ECO:0000313" key="2">
    <source>
        <dbReference type="Proteomes" id="UP001164250"/>
    </source>
</evidence>
<accession>A0ACC1AYP5</accession>
<gene>
    <name evidence="1" type="ORF">Patl1_26663</name>
</gene>
<protein>
    <submittedName>
        <fullName evidence="1">Uncharacterized protein</fullName>
    </submittedName>
</protein>
<name>A0ACC1AYP5_9ROSI</name>